<keyword evidence="2" id="KW-0521">NADP</keyword>
<organism evidence="3 4">
    <name type="scientific">Colletotrichum trifolii</name>
    <dbReference type="NCBI Taxonomy" id="5466"/>
    <lineage>
        <taxon>Eukaryota</taxon>
        <taxon>Fungi</taxon>
        <taxon>Dikarya</taxon>
        <taxon>Ascomycota</taxon>
        <taxon>Pezizomycotina</taxon>
        <taxon>Sordariomycetes</taxon>
        <taxon>Hypocreomycetidae</taxon>
        <taxon>Glomerellales</taxon>
        <taxon>Glomerellaceae</taxon>
        <taxon>Colletotrichum</taxon>
        <taxon>Colletotrichum orbiculare species complex</taxon>
    </lineage>
</organism>
<dbReference type="Pfam" id="PF13561">
    <property type="entry name" value="adh_short_C2"/>
    <property type="match status" value="1"/>
</dbReference>
<keyword evidence="4" id="KW-1185">Reference proteome</keyword>
<dbReference type="PANTHER" id="PTHR42760">
    <property type="entry name" value="SHORT-CHAIN DEHYDROGENASES/REDUCTASES FAMILY MEMBER"/>
    <property type="match status" value="1"/>
</dbReference>
<proteinExistence type="inferred from homology"/>
<evidence type="ECO:0000256" key="2">
    <source>
        <dbReference type="ARBA" id="ARBA00022857"/>
    </source>
</evidence>
<dbReference type="GO" id="GO:0016616">
    <property type="term" value="F:oxidoreductase activity, acting on the CH-OH group of donors, NAD or NADP as acceptor"/>
    <property type="evidence" value="ECO:0007669"/>
    <property type="project" value="TreeGrafter"/>
</dbReference>
<dbReference type="InterPro" id="IPR002347">
    <property type="entry name" value="SDR_fam"/>
</dbReference>
<evidence type="ECO:0000313" key="3">
    <source>
        <dbReference type="EMBL" id="TDZ54557.1"/>
    </source>
</evidence>
<gene>
    <name evidence="3" type="primary">fabG-7</name>
    <name evidence="3" type="ORF">CTRI78_v006248</name>
</gene>
<evidence type="ECO:0000313" key="4">
    <source>
        <dbReference type="Proteomes" id="UP000295703"/>
    </source>
</evidence>
<dbReference type="EMBL" id="RYZW01000057">
    <property type="protein sequence ID" value="TDZ54557.1"/>
    <property type="molecule type" value="Genomic_DNA"/>
</dbReference>
<protein>
    <submittedName>
        <fullName evidence="3">3-oxoacyl-[acyl-carrier-protein] reductase FabG</fullName>
    </submittedName>
</protein>
<sequence>MDVPGFALITGAASGIGRACANAFAQEGSTGIALLDVNAEALALVKAEINEKISSQDQNGSKVVVQQIPLLTYPLDISNERQVNQAVADAASKFGRLDYVVNAAGIAMKHAGGAAFAKTEDWQRILDVNLNGTFYVLRAAARIMLKQDPITSPIDGRPLQRGSIVNLGSIQGVVGITLSTAYTTTKHAVIGLTRTASEDYAKDGLRINAICPGYTETPMTTKNPEVLKAMEERVASAVPMQRMGHAKEIADGVLYLAGGRSSFVTGSALMVDGGYTSR</sequence>
<evidence type="ECO:0000256" key="1">
    <source>
        <dbReference type="ARBA" id="ARBA00006484"/>
    </source>
</evidence>
<dbReference type="Gene3D" id="3.40.50.720">
    <property type="entry name" value="NAD(P)-binding Rossmann-like Domain"/>
    <property type="match status" value="1"/>
</dbReference>
<comment type="similarity">
    <text evidence="1">Belongs to the short-chain dehydrogenases/reductases (SDR) family.</text>
</comment>
<dbReference type="FunFam" id="3.40.50.720:FF:000084">
    <property type="entry name" value="Short-chain dehydrogenase reductase"/>
    <property type="match status" value="1"/>
</dbReference>
<dbReference type="AlphaFoldDB" id="A0A4V3HW24"/>
<dbReference type="PRINTS" id="PR00080">
    <property type="entry name" value="SDRFAMILY"/>
</dbReference>
<dbReference type="Proteomes" id="UP000295703">
    <property type="component" value="Unassembled WGS sequence"/>
</dbReference>
<dbReference type="CDD" id="cd05233">
    <property type="entry name" value="SDR_c"/>
    <property type="match status" value="1"/>
</dbReference>
<dbReference type="InterPro" id="IPR036291">
    <property type="entry name" value="NAD(P)-bd_dom_sf"/>
</dbReference>
<dbReference type="InterPro" id="IPR020904">
    <property type="entry name" value="Sc_DH/Rdtase_CS"/>
</dbReference>
<reference evidence="3 4" key="1">
    <citation type="submission" date="2018-12" db="EMBL/GenBank/DDBJ databases">
        <title>Genome sequence and assembly of Colletotrichum trifolii.</title>
        <authorList>
            <person name="Gan P."/>
            <person name="Shirasu K."/>
        </authorList>
    </citation>
    <scope>NUCLEOTIDE SEQUENCE [LARGE SCALE GENOMIC DNA]</scope>
    <source>
        <strain evidence="3 4">543-2</strain>
    </source>
</reference>
<dbReference type="STRING" id="5466.A0A4V3HW24"/>
<dbReference type="PRINTS" id="PR00081">
    <property type="entry name" value="GDHRDH"/>
</dbReference>
<dbReference type="SUPFAM" id="SSF51735">
    <property type="entry name" value="NAD(P)-binding Rossmann-fold domains"/>
    <property type="match status" value="1"/>
</dbReference>
<name>A0A4V3HW24_COLTR</name>
<comment type="caution">
    <text evidence="3">The sequence shown here is derived from an EMBL/GenBank/DDBJ whole genome shotgun (WGS) entry which is preliminary data.</text>
</comment>
<accession>A0A4V3HW24</accession>
<dbReference type="PROSITE" id="PS00061">
    <property type="entry name" value="ADH_SHORT"/>
    <property type="match status" value="1"/>
</dbReference>